<dbReference type="SUPFAM" id="SSF51556">
    <property type="entry name" value="Metallo-dependent hydrolases"/>
    <property type="match status" value="1"/>
</dbReference>
<keyword evidence="1" id="KW-0732">Signal</keyword>
<organism evidence="4 5">
    <name type="scientific">Acinetobacter johnsonii</name>
    <dbReference type="NCBI Taxonomy" id="40214"/>
    <lineage>
        <taxon>Bacteria</taxon>
        <taxon>Pseudomonadati</taxon>
        <taxon>Pseudomonadota</taxon>
        <taxon>Gammaproteobacteria</taxon>
        <taxon>Moraxellales</taxon>
        <taxon>Moraxellaceae</taxon>
        <taxon>Acinetobacter</taxon>
    </lineage>
</organism>
<dbReference type="Gene3D" id="3.10.310.70">
    <property type="match status" value="1"/>
</dbReference>
<name>A0A380TWX5_ACIJO</name>
<reference evidence="4 5" key="1">
    <citation type="submission" date="2018-06" db="EMBL/GenBank/DDBJ databases">
        <authorList>
            <consortium name="Pathogen Informatics"/>
            <person name="Doyle S."/>
        </authorList>
    </citation>
    <scope>NUCLEOTIDE SEQUENCE [LARGE SCALE GENOMIC DNA]</scope>
    <source>
        <strain evidence="4 5">NCTC10308</strain>
    </source>
</reference>
<evidence type="ECO:0000259" key="2">
    <source>
        <dbReference type="Pfam" id="PF07969"/>
    </source>
</evidence>
<dbReference type="RefSeq" id="WP_004693549.1">
    <property type="nucleotide sequence ID" value="NZ_BBTB01000036.1"/>
</dbReference>
<sequence length="584" mass="64548">MLFNKVSFVLTALLSSSVVLMSGCTTSPSSSVSSTQQQTQNALLVYGGPILTMQGMQPSYVDAMLIQDGKIRYTGTLSEAEKLAPQAKRLNLNHKTVIPGIIDAHSHLNSVGMQQTVANLYPPPDGKVVSIATLIQEMKAWAKQNPTFVQATSGWIIGNGYDDAQLQEKAHPTATDLDQISTTQPVLILHQSGHLASMNHKALELLGINEKSSNPSGGVIRRVVGTNIPNGVLEESVVIEAMLQAFKTVPPEMMQQMALTAVQTYMKNGYTTVQEGRADRGTSELWRSLANQNKLAIDVVSYPDISSEQAYMLEKGVSKNYVNHFRIGGVKISLDGSPQGKTAWLTEPYVVPPEGKDKNYRGYPAFPEQKTVQQMIDLAFQQQWPILAHANGDAAIDQYLNVIANAQKKYDASQRRDVIIHAQTMREDQLDRAKQLHLIPSFFSLHTYYWGDWHVAQTLGEKRAEHISPTGSALRKGMIFTEHHDAPVIPPKSMMVLDATVNRTTRTGKVLGEVQKVSPYIALKTMTDWAAYQYFEEDIKGTLSTGKYGDFVILSANPITTEPSKIKDIKVLATYKQGQLVYQR</sequence>
<gene>
    <name evidence="4" type="primary">nfdA</name>
    <name evidence="3" type="ORF">I6G67_09815</name>
    <name evidence="4" type="ORF">NCTC10308_00769</name>
</gene>
<dbReference type="AlphaFoldDB" id="A0A380TWX5"/>
<dbReference type="InterPro" id="IPR013108">
    <property type="entry name" value="Amidohydro_3"/>
</dbReference>
<dbReference type="SUPFAM" id="SSF51338">
    <property type="entry name" value="Composite domain of metallo-dependent hydrolases"/>
    <property type="match status" value="1"/>
</dbReference>
<dbReference type="InterPro" id="IPR011059">
    <property type="entry name" value="Metal-dep_hydrolase_composite"/>
</dbReference>
<evidence type="ECO:0000256" key="1">
    <source>
        <dbReference type="SAM" id="SignalP"/>
    </source>
</evidence>
<dbReference type="CDD" id="cd01300">
    <property type="entry name" value="YtcJ_like"/>
    <property type="match status" value="1"/>
</dbReference>
<dbReference type="PANTHER" id="PTHR22642:SF2">
    <property type="entry name" value="PROTEIN LONG AFTER FAR-RED 3"/>
    <property type="match status" value="1"/>
</dbReference>
<dbReference type="Pfam" id="PF07969">
    <property type="entry name" value="Amidohydro_3"/>
    <property type="match status" value="1"/>
</dbReference>
<dbReference type="EMBL" id="UFRV01000006">
    <property type="protein sequence ID" value="SUT92522.1"/>
    <property type="molecule type" value="Genomic_DNA"/>
</dbReference>
<proteinExistence type="predicted"/>
<dbReference type="Proteomes" id="UP000254227">
    <property type="component" value="Unassembled WGS sequence"/>
</dbReference>
<protein>
    <submittedName>
        <fullName evidence="3">Amidohydrolase</fullName>
    </submittedName>
    <submittedName>
        <fullName evidence="4">Metal-dependent hydrolase</fullName>
        <ecNumber evidence="4">3.5.1.91</ecNumber>
    </submittedName>
</protein>
<dbReference type="EC" id="3.5.1.91" evidence="4"/>
<reference evidence="3 6" key="2">
    <citation type="submission" date="2020-12" db="EMBL/GenBank/DDBJ databases">
        <title>FDA dAtabase for Regulatory Grade micrObial Sequences (FDA-ARGOS): Supporting development and validation of Infectious Disease Dx tests.</title>
        <authorList>
            <person name="Sproer C."/>
            <person name="Gronow S."/>
            <person name="Severitt S."/>
            <person name="Schroder I."/>
            <person name="Tallon L."/>
            <person name="Sadzewicz L."/>
            <person name="Zhao X."/>
            <person name="Boylan J."/>
            <person name="Ott S."/>
            <person name="Bowen H."/>
            <person name="Vavikolanu K."/>
            <person name="Mehta A."/>
            <person name="Aluvathingal J."/>
            <person name="Nadendla S."/>
            <person name="Lowell S."/>
            <person name="Myers T."/>
            <person name="Yan Y."/>
            <person name="Sichtig H."/>
        </authorList>
    </citation>
    <scope>NUCLEOTIDE SEQUENCE [LARGE SCALE GENOMIC DNA]</scope>
    <source>
        <strain evidence="3 6">FDAARGOS_910</strain>
    </source>
</reference>
<dbReference type="Gene3D" id="2.30.40.10">
    <property type="entry name" value="Urease, subunit C, domain 1"/>
    <property type="match status" value="1"/>
</dbReference>
<accession>A0A380TWX5</accession>
<dbReference type="PANTHER" id="PTHR22642">
    <property type="entry name" value="IMIDAZOLONEPROPIONASE"/>
    <property type="match status" value="1"/>
</dbReference>
<dbReference type="GO" id="GO:0016810">
    <property type="term" value="F:hydrolase activity, acting on carbon-nitrogen (but not peptide) bonds"/>
    <property type="evidence" value="ECO:0007669"/>
    <property type="project" value="InterPro"/>
</dbReference>
<dbReference type="Proteomes" id="UP000595107">
    <property type="component" value="Chromosome"/>
</dbReference>
<dbReference type="PROSITE" id="PS51257">
    <property type="entry name" value="PROKAR_LIPOPROTEIN"/>
    <property type="match status" value="1"/>
</dbReference>
<feature type="chain" id="PRO_5033787313" evidence="1">
    <location>
        <begin position="22"/>
        <end position="584"/>
    </location>
</feature>
<dbReference type="EMBL" id="CP065666">
    <property type="protein sequence ID" value="QPS02555.1"/>
    <property type="molecule type" value="Genomic_DNA"/>
</dbReference>
<dbReference type="InterPro" id="IPR033932">
    <property type="entry name" value="YtcJ-like"/>
</dbReference>
<keyword evidence="4" id="KW-0378">Hydrolase</keyword>
<dbReference type="Gene3D" id="3.20.20.140">
    <property type="entry name" value="Metal-dependent hydrolases"/>
    <property type="match status" value="1"/>
</dbReference>
<evidence type="ECO:0000313" key="5">
    <source>
        <dbReference type="Proteomes" id="UP000254227"/>
    </source>
</evidence>
<feature type="signal peptide" evidence="1">
    <location>
        <begin position="1"/>
        <end position="21"/>
    </location>
</feature>
<evidence type="ECO:0000313" key="3">
    <source>
        <dbReference type="EMBL" id="QPS02555.1"/>
    </source>
</evidence>
<evidence type="ECO:0000313" key="6">
    <source>
        <dbReference type="Proteomes" id="UP000595107"/>
    </source>
</evidence>
<feature type="domain" description="Amidohydrolase 3" evidence="2">
    <location>
        <begin position="91"/>
        <end position="582"/>
    </location>
</feature>
<dbReference type="InterPro" id="IPR032466">
    <property type="entry name" value="Metal_Hydrolase"/>
</dbReference>
<evidence type="ECO:0000313" key="4">
    <source>
        <dbReference type="EMBL" id="SUT92522.1"/>
    </source>
</evidence>